<feature type="region of interest" description="Disordered" evidence="1">
    <location>
        <begin position="69"/>
        <end position="95"/>
    </location>
</feature>
<evidence type="ECO:0008006" key="5">
    <source>
        <dbReference type="Google" id="ProtNLM"/>
    </source>
</evidence>
<evidence type="ECO:0000256" key="2">
    <source>
        <dbReference type="SAM" id="SignalP"/>
    </source>
</evidence>
<comment type="caution">
    <text evidence="3">The sequence shown here is derived from an EMBL/GenBank/DDBJ whole genome shotgun (WGS) entry which is preliminary data.</text>
</comment>
<organism evidence="3 4">
    <name type="scientific">Polyplosphaeria fusca</name>
    <dbReference type="NCBI Taxonomy" id="682080"/>
    <lineage>
        <taxon>Eukaryota</taxon>
        <taxon>Fungi</taxon>
        <taxon>Dikarya</taxon>
        <taxon>Ascomycota</taxon>
        <taxon>Pezizomycotina</taxon>
        <taxon>Dothideomycetes</taxon>
        <taxon>Pleosporomycetidae</taxon>
        <taxon>Pleosporales</taxon>
        <taxon>Tetraplosphaeriaceae</taxon>
        <taxon>Polyplosphaeria</taxon>
    </lineage>
</organism>
<dbReference type="Proteomes" id="UP000799444">
    <property type="component" value="Unassembled WGS sequence"/>
</dbReference>
<evidence type="ECO:0000313" key="3">
    <source>
        <dbReference type="EMBL" id="KAF2731661.1"/>
    </source>
</evidence>
<dbReference type="EMBL" id="ML996191">
    <property type="protein sequence ID" value="KAF2731661.1"/>
    <property type="molecule type" value="Genomic_DNA"/>
</dbReference>
<gene>
    <name evidence="3" type="ORF">EJ04DRAFT_610195</name>
</gene>
<feature type="signal peptide" evidence="2">
    <location>
        <begin position="1"/>
        <end position="22"/>
    </location>
</feature>
<feature type="compositionally biased region" description="Polar residues" evidence="1">
    <location>
        <begin position="192"/>
        <end position="201"/>
    </location>
</feature>
<sequence length="201" mass="22467">MTGGRLCWCCLLLLLLLRMMMRKERTCGDGAVDYGGCGVDCISTTVFSTHLRFREHAAGARLVSAQEKVPTTGARQVSRGRLRAQGDGGSDEGGRMARGRRACHCDYDCHSISLRESRGNKRRTGMCGLDTTKCFQQACAVRVVYHDIRERHKFSNQKGKALSLTEETEPSVPLMRVHSWSKNGSRVRRNSVETVNTENKR</sequence>
<feature type="chain" id="PRO_5040177050" description="Secreted protein" evidence="2">
    <location>
        <begin position="23"/>
        <end position="201"/>
    </location>
</feature>
<reference evidence="3" key="1">
    <citation type="journal article" date="2020" name="Stud. Mycol.">
        <title>101 Dothideomycetes genomes: a test case for predicting lifestyles and emergence of pathogens.</title>
        <authorList>
            <person name="Haridas S."/>
            <person name="Albert R."/>
            <person name="Binder M."/>
            <person name="Bloem J."/>
            <person name="Labutti K."/>
            <person name="Salamov A."/>
            <person name="Andreopoulos B."/>
            <person name="Baker S."/>
            <person name="Barry K."/>
            <person name="Bills G."/>
            <person name="Bluhm B."/>
            <person name="Cannon C."/>
            <person name="Castanera R."/>
            <person name="Culley D."/>
            <person name="Daum C."/>
            <person name="Ezra D."/>
            <person name="Gonzalez J."/>
            <person name="Henrissat B."/>
            <person name="Kuo A."/>
            <person name="Liang C."/>
            <person name="Lipzen A."/>
            <person name="Lutzoni F."/>
            <person name="Magnuson J."/>
            <person name="Mondo S."/>
            <person name="Nolan M."/>
            <person name="Ohm R."/>
            <person name="Pangilinan J."/>
            <person name="Park H.-J."/>
            <person name="Ramirez L."/>
            <person name="Alfaro M."/>
            <person name="Sun H."/>
            <person name="Tritt A."/>
            <person name="Yoshinaga Y."/>
            <person name="Zwiers L.-H."/>
            <person name="Turgeon B."/>
            <person name="Goodwin S."/>
            <person name="Spatafora J."/>
            <person name="Crous P."/>
            <person name="Grigoriev I."/>
        </authorList>
    </citation>
    <scope>NUCLEOTIDE SEQUENCE</scope>
    <source>
        <strain evidence="3">CBS 125425</strain>
    </source>
</reference>
<name>A0A9P4QVG9_9PLEO</name>
<keyword evidence="4" id="KW-1185">Reference proteome</keyword>
<accession>A0A9P4QVG9</accession>
<proteinExistence type="predicted"/>
<evidence type="ECO:0000256" key="1">
    <source>
        <dbReference type="SAM" id="MobiDB-lite"/>
    </source>
</evidence>
<dbReference type="AlphaFoldDB" id="A0A9P4QVG9"/>
<evidence type="ECO:0000313" key="4">
    <source>
        <dbReference type="Proteomes" id="UP000799444"/>
    </source>
</evidence>
<feature type="region of interest" description="Disordered" evidence="1">
    <location>
        <begin position="182"/>
        <end position="201"/>
    </location>
</feature>
<keyword evidence="2" id="KW-0732">Signal</keyword>
<protein>
    <recommendedName>
        <fullName evidence="5">Secreted protein</fullName>
    </recommendedName>
</protein>